<dbReference type="PROSITE" id="PS00138">
    <property type="entry name" value="SUBTILASE_SER"/>
    <property type="match status" value="1"/>
</dbReference>
<dbReference type="PROSITE" id="PS00136">
    <property type="entry name" value="SUBTILASE_ASP"/>
    <property type="match status" value="1"/>
</dbReference>
<feature type="region of interest" description="Disordered" evidence="8">
    <location>
        <begin position="1"/>
        <end position="25"/>
    </location>
</feature>
<dbReference type="PROSITE" id="PS51892">
    <property type="entry name" value="SUBTILASE"/>
    <property type="match status" value="1"/>
</dbReference>
<keyword evidence="3" id="KW-0732">Signal</keyword>
<evidence type="ECO:0000256" key="1">
    <source>
        <dbReference type="ARBA" id="ARBA00011073"/>
    </source>
</evidence>
<proteinExistence type="inferred from homology"/>
<dbReference type="Pfam" id="PF05922">
    <property type="entry name" value="Inhibitor_I9"/>
    <property type="match status" value="1"/>
</dbReference>
<keyword evidence="12" id="KW-1185">Reference proteome</keyword>
<evidence type="ECO:0000313" key="12">
    <source>
        <dbReference type="Proteomes" id="UP000823521"/>
    </source>
</evidence>
<evidence type="ECO:0000259" key="9">
    <source>
        <dbReference type="Pfam" id="PF00082"/>
    </source>
</evidence>
<dbReference type="InterPro" id="IPR000209">
    <property type="entry name" value="Peptidase_S8/S53_dom"/>
</dbReference>
<dbReference type="InterPro" id="IPR037045">
    <property type="entry name" value="S8pro/Inhibitor_I9_sf"/>
</dbReference>
<accession>A0ABS3VNW6</accession>
<evidence type="ECO:0000256" key="2">
    <source>
        <dbReference type="ARBA" id="ARBA00022670"/>
    </source>
</evidence>
<organism evidence="11 12">
    <name type="scientific">Micromonospora echinofusca</name>
    <dbReference type="NCBI Taxonomy" id="47858"/>
    <lineage>
        <taxon>Bacteria</taxon>
        <taxon>Bacillati</taxon>
        <taxon>Actinomycetota</taxon>
        <taxon>Actinomycetes</taxon>
        <taxon>Micromonosporales</taxon>
        <taxon>Micromonosporaceae</taxon>
        <taxon>Micromonospora</taxon>
    </lineage>
</organism>
<dbReference type="Proteomes" id="UP000823521">
    <property type="component" value="Unassembled WGS sequence"/>
</dbReference>
<gene>
    <name evidence="11" type="ORF">GSF22_09445</name>
</gene>
<dbReference type="SUPFAM" id="SSF69318">
    <property type="entry name" value="Integrin alpha N-terminal domain"/>
    <property type="match status" value="1"/>
</dbReference>
<dbReference type="Pfam" id="PF13517">
    <property type="entry name" value="FG-GAP_3"/>
    <property type="match status" value="3"/>
</dbReference>
<keyword evidence="4 6" id="KW-0378">Hydrolase</keyword>
<keyword evidence="5 6" id="KW-0720">Serine protease</keyword>
<dbReference type="Gene3D" id="3.40.50.200">
    <property type="entry name" value="Peptidase S8/S53 domain"/>
    <property type="match status" value="1"/>
</dbReference>
<dbReference type="InterPro" id="IPR023828">
    <property type="entry name" value="Peptidase_S8_Ser-AS"/>
</dbReference>
<dbReference type="InterPro" id="IPR023827">
    <property type="entry name" value="Peptidase_S8_Asp-AS"/>
</dbReference>
<feature type="active site" description="Charge relay system" evidence="6">
    <location>
        <position position="222"/>
    </location>
</feature>
<comment type="caution">
    <text evidence="11">The sequence shown here is derived from an EMBL/GenBank/DDBJ whole genome shotgun (WGS) entry which is preliminary data.</text>
</comment>
<dbReference type="SUPFAM" id="SSF52743">
    <property type="entry name" value="Subtilisin-like"/>
    <property type="match status" value="1"/>
</dbReference>
<feature type="active site" description="Charge relay system" evidence="6">
    <location>
        <position position="374"/>
    </location>
</feature>
<sequence length="766" mass="78323">MRHLEWSTPDSRHTDQHPVDPPPAQWTRPVRCIALTLVSVLASLSLPTAAAAAPATASSPAPLLDTTSTGALPGRYIVVLHGAPGTAQAARAATAVARAEAAGVRISHRYHRALNGFAAPLTPAQVAALRADPGVAYLAADQRITVDDSQSSPPNWGLDRVDQRTLPLNSQYQWHNGITGAGVTAYVIDTGIRATHSDFAGRVVPGFSAVDASNGMTDCNGHGTHVAGTIGGSRHGVAKGVRLVPVKVVACNGSGTVSATIAGVDWVSRQTTRPAVANMSLGGSASAPLDTAVNNSIGQGITYVVAAGNNAADACGYSPARVSWAITVAATDRTDSRGSYSNYGTCVDIFAPGTGITSTWHTSDTATNTLSGTSQASPHVAGAAALYLQTHPNDTISDVTSWIVLEMATRNVVTNTGTGSPNRLLYTLGVSKFATWACLPNARMLSGDFDGDGRDDLVLTGAGGGSIPVAFSTGNGRFRLTNLPQQQFADWAAVPGVQAVSGDFDGDGRDDLALAGGADWAWLPIGYSNGDGTFRATPTGLPNFPALARVTGAKLLSGDFDGNGRDDLALAGGTGWTTIPIAFSQTDGTFTVTQQTVTTFPARAATTGARVLSGDVNADGRDDLVATGGTGWTTVPVAFSTGDGTFTVTDTGVADFPSYTAASQAKVTIGRFHDAGPQADLVVAGPQHPSSTPVAVSDGTGGFSVVNRSYATFPGYAAQATQLVAGDFDGDGRDDLAVSGGTNWPWIPLAFATGDGGFTASLIPMP</sequence>
<dbReference type="InterPro" id="IPR015500">
    <property type="entry name" value="Peptidase_S8_subtilisin-rel"/>
</dbReference>
<evidence type="ECO:0000256" key="8">
    <source>
        <dbReference type="SAM" id="MobiDB-lite"/>
    </source>
</evidence>
<evidence type="ECO:0000259" key="10">
    <source>
        <dbReference type="Pfam" id="PF05922"/>
    </source>
</evidence>
<dbReference type="SUPFAM" id="SSF54897">
    <property type="entry name" value="Protease propeptides/inhibitors"/>
    <property type="match status" value="1"/>
</dbReference>
<dbReference type="Gene3D" id="3.30.70.80">
    <property type="entry name" value="Peptidase S8 propeptide/proteinase inhibitor I9"/>
    <property type="match status" value="1"/>
</dbReference>
<evidence type="ECO:0000256" key="7">
    <source>
        <dbReference type="RuleBase" id="RU003355"/>
    </source>
</evidence>
<dbReference type="CDD" id="cd04077">
    <property type="entry name" value="Peptidases_S8_PCSK9_ProteinaseK_like"/>
    <property type="match status" value="1"/>
</dbReference>
<dbReference type="PANTHER" id="PTHR43806:SF11">
    <property type="entry name" value="CEREVISIN-RELATED"/>
    <property type="match status" value="1"/>
</dbReference>
<reference evidence="11 12" key="1">
    <citation type="submission" date="2019-12" db="EMBL/GenBank/DDBJ databases">
        <title>Whole genome sequencing of endophytic Actinobacterium Micromonospora sp. MPMI6T.</title>
        <authorList>
            <person name="Evv R."/>
            <person name="Podile A.R."/>
        </authorList>
    </citation>
    <scope>NUCLEOTIDE SEQUENCE [LARGE SCALE GENOMIC DNA]</scope>
    <source>
        <strain evidence="11 12">MPMI6</strain>
    </source>
</reference>
<dbReference type="InterPro" id="IPR034193">
    <property type="entry name" value="PCSK9_ProteinaseK-like"/>
</dbReference>
<dbReference type="RefSeq" id="WP_208812974.1">
    <property type="nucleotide sequence ID" value="NZ_WVUH01000057.1"/>
</dbReference>
<dbReference type="InterPro" id="IPR022398">
    <property type="entry name" value="Peptidase_S8_His-AS"/>
</dbReference>
<dbReference type="PANTHER" id="PTHR43806">
    <property type="entry name" value="PEPTIDASE S8"/>
    <property type="match status" value="1"/>
</dbReference>
<feature type="domain" description="Inhibitor I9" evidence="10">
    <location>
        <begin position="75"/>
        <end position="145"/>
    </location>
</feature>
<dbReference type="InterPro" id="IPR028994">
    <property type="entry name" value="Integrin_alpha_N"/>
</dbReference>
<dbReference type="Gene3D" id="2.40.128.340">
    <property type="match status" value="3"/>
</dbReference>
<dbReference type="Pfam" id="PF00082">
    <property type="entry name" value="Peptidase_S8"/>
    <property type="match status" value="1"/>
</dbReference>
<evidence type="ECO:0000256" key="3">
    <source>
        <dbReference type="ARBA" id="ARBA00022729"/>
    </source>
</evidence>
<dbReference type="PROSITE" id="PS00137">
    <property type="entry name" value="SUBTILASE_HIS"/>
    <property type="match status" value="1"/>
</dbReference>
<evidence type="ECO:0000313" key="11">
    <source>
        <dbReference type="EMBL" id="MBO4206229.1"/>
    </source>
</evidence>
<dbReference type="InterPro" id="IPR036852">
    <property type="entry name" value="Peptidase_S8/S53_dom_sf"/>
</dbReference>
<protein>
    <submittedName>
        <fullName evidence="11">S8 family serine peptidase</fullName>
    </submittedName>
</protein>
<dbReference type="PRINTS" id="PR00723">
    <property type="entry name" value="SUBTILISIN"/>
</dbReference>
<name>A0ABS3VNW6_MICEH</name>
<keyword evidence="2 6" id="KW-0645">Protease</keyword>
<feature type="domain" description="Peptidase S8/S53" evidence="9">
    <location>
        <begin position="180"/>
        <end position="407"/>
    </location>
</feature>
<dbReference type="InterPro" id="IPR050131">
    <property type="entry name" value="Peptidase_S8_subtilisin-like"/>
</dbReference>
<evidence type="ECO:0000256" key="6">
    <source>
        <dbReference type="PROSITE-ProRule" id="PRU01240"/>
    </source>
</evidence>
<dbReference type="EMBL" id="WVUH01000057">
    <property type="protein sequence ID" value="MBO4206229.1"/>
    <property type="molecule type" value="Genomic_DNA"/>
</dbReference>
<evidence type="ECO:0000256" key="4">
    <source>
        <dbReference type="ARBA" id="ARBA00022801"/>
    </source>
</evidence>
<evidence type="ECO:0000256" key="5">
    <source>
        <dbReference type="ARBA" id="ARBA00022825"/>
    </source>
</evidence>
<dbReference type="InterPro" id="IPR010259">
    <property type="entry name" value="S8pro/Inhibitor_I9"/>
</dbReference>
<dbReference type="InterPro" id="IPR013517">
    <property type="entry name" value="FG-GAP"/>
</dbReference>
<comment type="similarity">
    <text evidence="1 6 7">Belongs to the peptidase S8 family.</text>
</comment>
<feature type="active site" description="Charge relay system" evidence="6">
    <location>
        <position position="189"/>
    </location>
</feature>